<dbReference type="SUPFAM" id="SSF56529">
    <property type="entry name" value="FAH"/>
    <property type="match status" value="1"/>
</dbReference>
<dbReference type="GO" id="GO:0016787">
    <property type="term" value="F:hydrolase activity"/>
    <property type="evidence" value="ECO:0007669"/>
    <property type="project" value="UniProtKB-KW"/>
</dbReference>
<dbReference type="InterPro" id="IPR051121">
    <property type="entry name" value="FAH"/>
</dbReference>
<dbReference type="InterPro" id="IPR036663">
    <property type="entry name" value="Fumarylacetoacetase_C_sf"/>
</dbReference>
<keyword evidence="4" id="KW-0378">Hydrolase</keyword>
<keyword evidence="5" id="KW-1185">Reference proteome</keyword>
<sequence length="275" mass="29589">MRLATVDTANGTRTARIENDYVVLLDAPDLSSLLNEPDWEERARSDAHQRVSRDRVRIARLLSGHPKIICVGLNYRGHITEIGLPTPDHPALFGKFPEALLGPADDLALPTISQQVDWEAELAVVIGSTARHADAQAAADAIAGFTVANDVSMRDLQNRTTQWLQGKTFEATTPIGPVLVTPDELPGGVTPDLRISCMVGGETVQDARTSDLLFSPVDLVAYVSRILTLNPADVILTGTPAGVGTALEPPRFLSAGELLVTEIEHIGRLENRIVA</sequence>
<comment type="caution">
    <text evidence="4">The sequence shown here is derived from an EMBL/GenBank/DDBJ whole genome shotgun (WGS) entry which is preliminary data.</text>
</comment>
<name>A0ABV1KE08_9PSEU</name>
<evidence type="ECO:0000313" key="4">
    <source>
        <dbReference type="EMBL" id="MEQ3552691.1"/>
    </source>
</evidence>
<dbReference type="RefSeq" id="WP_349299763.1">
    <property type="nucleotide sequence ID" value="NZ_JBEDNQ010000008.1"/>
</dbReference>
<organism evidence="4 5">
    <name type="scientific">Pseudonocardia nematodicida</name>
    <dbReference type="NCBI Taxonomy" id="1206997"/>
    <lineage>
        <taxon>Bacteria</taxon>
        <taxon>Bacillati</taxon>
        <taxon>Actinomycetota</taxon>
        <taxon>Actinomycetes</taxon>
        <taxon>Pseudonocardiales</taxon>
        <taxon>Pseudonocardiaceae</taxon>
        <taxon>Pseudonocardia</taxon>
    </lineage>
</organism>
<evidence type="ECO:0000256" key="1">
    <source>
        <dbReference type="ARBA" id="ARBA00010211"/>
    </source>
</evidence>
<dbReference type="Proteomes" id="UP001494902">
    <property type="component" value="Unassembled WGS sequence"/>
</dbReference>
<dbReference type="Gene3D" id="3.90.850.10">
    <property type="entry name" value="Fumarylacetoacetase-like, C-terminal domain"/>
    <property type="match status" value="1"/>
</dbReference>
<comment type="similarity">
    <text evidence="1">Belongs to the FAH family.</text>
</comment>
<dbReference type="PANTHER" id="PTHR42796">
    <property type="entry name" value="FUMARYLACETOACETATE HYDROLASE DOMAIN-CONTAINING PROTEIN 2A-RELATED"/>
    <property type="match status" value="1"/>
</dbReference>
<feature type="domain" description="Fumarylacetoacetase-like C-terminal" evidence="3">
    <location>
        <begin position="67"/>
        <end position="274"/>
    </location>
</feature>
<accession>A0ABV1KE08</accession>
<proteinExistence type="inferred from homology"/>
<evidence type="ECO:0000259" key="3">
    <source>
        <dbReference type="Pfam" id="PF01557"/>
    </source>
</evidence>
<gene>
    <name evidence="4" type="ORF">WIS52_19640</name>
</gene>
<dbReference type="Pfam" id="PF01557">
    <property type="entry name" value="FAA_hydrolase"/>
    <property type="match status" value="1"/>
</dbReference>
<protein>
    <submittedName>
        <fullName evidence="4">Fumarylacetoacetate hydrolase family protein</fullName>
    </submittedName>
</protein>
<keyword evidence="2" id="KW-0479">Metal-binding</keyword>
<dbReference type="PANTHER" id="PTHR42796:SF4">
    <property type="entry name" value="FUMARYLACETOACETATE HYDROLASE DOMAIN-CONTAINING PROTEIN 2A"/>
    <property type="match status" value="1"/>
</dbReference>
<evidence type="ECO:0000313" key="5">
    <source>
        <dbReference type="Proteomes" id="UP001494902"/>
    </source>
</evidence>
<evidence type="ECO:0000256" key="2">
    <source>
        <dbReference type="ARBA" id="ARBA00022723"/>
    </source>
</evidence>
<dbReference type="InterPro" id="IPR011234">
    <property type="entry name" value="Fumarylacetoacetase-like_C"/>
</dbReference>
<dbReference type="EMBL" id="JBEDNQ010000008">
    <property type="protein sequence ID" value="MEQ3552691.1"/>
    <property type="molecule type" value="Genomic_DNA"/>
</dbReference>
<reference evidence="4 5" key="1">
    <citation type="submission" date="2024-03" db="EMBL/GenBank/DDBJ databases">
        <title>Draft genome sequence of Pseudonocardia nematodicida JCM 31783.</title>
        <authorList>
            <person name="Butdee W."/>
            <person name="Duangmal K."/>
        </authorList>
    </citation>
    <scope>NUCLEOTIDE SEQUENCE [LARGE SCALE GENOMIC DNA]</scope>
    <source>
        <strain evidence="4 5">JCM 31783</strain>
    </source>
</reference>